<sequence>MEPLLLSPKARPFPSICRKTAQTINHDMIAPRETHPSRRGLARYPTFFMSTPNVEGLKCPPVSPVSHFNPFSDCKNFGFYETKKNLVRKKKNKNKKTMTRSSSLYSASHNGGCWYSSEDGTETLFSSRSTFSSHSSQPRRRRRHCRRPRYRLPAKGEMGYFPVEGRSKVKDSFAVVKRSSDPYNDFMTSMVEMIVERQMFAAKDLEQLLQCFLSLNSHHHHSTIVEVFAEILEALSSSRS</sequence>
<evidence type="ECO:0000259" key="8">
    <source>
        <dbReference type="PROSITE" id="PS51754"/>
    </source>
</evidence>
<accession>A0AAV5JG91</accession>
<feature type="compositionally biased region" description="Low complexity" evidence="7">
    <location>
        <begin position="127"/>
        <end position="136"/>
    </location>
</feature>
<dbReference type="Pfam" id="PF04844">
    <property type="entry name" value="Ovate"/>
    <property type="match status" value="1"/>
</dbReference>
<dbReference type="Proteomes" id="UP001054252">
    <property type="component" value="Unassembled WGS sequence"/>
</dbReference>
<dbReference type="GO" id="GO:0045892">
    <property type="term" value="P:negative regulation of DNA-templated transcription"/>
    <property type="evidence" value="ECO:0007669"/>
    <property type="project" value="UniProtKB-UniRule"/>
</dbReference>
<protein>
    <recommendedName>
        <fullName evidence="6">Transcription repressor</fullName>
    </recommendedName>
    <alternativeName>
        <fullName evidence="6">Ovate family protein</fullName>
    </alternativeName>
</protein>
<comment type="subcellular location">
    <subcellularLocation>
        <location evidence="1 6">Nucleus</location>
    </subcellularLocation>
</comment>
<dbReference type="PROSITE" id="PS51754">
    <property type="entry name" value="OVATE"/>
    <property type="match status" value="1"/>
</dbReference>
<proteinExistence type="predicted"/>
<feature type="region of interest" description="Disordered" evidence="7">
    <location>
        <begin position="127"/>
        <end position="147"/>
    </location>
</feature>
<dbReference type="EMBL" id="BPVZ01000035">
    <property type="protein sequence ID" value="GKV11766.1"/>
    <property type="molecule type" value="Genomic_DNA"/>
</dbReference>
<keyword evidence="4 6" id="KW-0804">Transcription</keyword>
<comment type="function">
    <text evidence="6">Transcriptional repressor that regulates multiple aspects of plant growth and development.</text>
</comment>
<organism evidence="9 10">
    <name type="scientific">Rubroshorea leprosula</name>
    <dbReference type="NCBI Taxonomy" id="152421"/>
    <lineage>
        <taxon>Eukaryota</taxon>
        <taxon>Viridiplantae</taxon>
        <taxon>Streptophyta</taxon>
        <taxon>Embryophyta</taxon>
        <taxon>Tracheophyta</taxon>
        <taxon>Spermatophyta</taxon>
        <taxon>Magnoliopsida</taxon>
        <taxon>eudicotyledons</taxon>
        <taxon>Gunneridae</taxon>
        <taxon>Pentapetalae</taxon>
        <taxon>rosids</taxon>
        <taxon>malvids</taxon>
        <taxon>Malvales</taxon>
        <taxon>Dipterocarpaceae</taxon>
        <taxon>Rubroshorea</taxon>
    </lineage>
</organism>
<evidence type="ECO:0000313" key="10">
    <source>
        <dbReference type="Proteomes" id="UP001054252"/>
    </source>
</evidence>
<evidence type="ECO:0000256" key="3">
    <source>
        <dbReference type="ARBA" id="ARBA00023015"/>
    </source>
</evidence>
<evidence type="ECO:0000256" key="4">
    <source>
        <dbReference type="ARBA" id="ARBA00023163"/>
    </source>
</evidence>
<dbReference type="AlphaFoldDB" id="A0AAV5JG91"/>
<keyword evidence="2 6" id="KW-0678">Repressor</keyword>
<comment type="caution">
    <text evidence="9">The sequence shown here is derived from an EMBL/GenBank/DDBJ whole genome shotgun (WGS) entry which is preliminary data.</text>
</comment>
<dbReference type="NCBIfam" id="TIGR01568">
    <property type="entry name" value="A_thal_3678"/>
    <property type="match status" value="1"/>
</dbReference>
<evidence type="ECO:0000313" key="9">
    <source>
        <dbReference type="EMBL" id="GKV11766.1"/>
    </source>
</evidence>
<dbReference type="InterPro" id="IPR006458">
    <property type="entry name" value="Ovate_C"/>
</dbReference>
<dbReference type="GO" id="GO:0005634">
    <property type="term" value="C:nucleus"/>
    <property type="evidence" value="ECO:0007669"/>
    <property type="project" value="UniProtKB-SubCell"/>
</dbReference>
<dbReference type="InterPro" id="IPR038933">
    <property type="entry name" value="Ovate"/>
</dbReference>
<keyword evidence="5 6" id="KW-0539">Nucleus</keyword>
<feature type="domain" description="OVATE" evidence="8">
    <location>
        <begin position="175"/>
        <end position="234"/>
    </location>
</feature>
<dbReference type="PANTHER" id="PTHR33057:SF17">
    <property type="entry name" value="TRANSCRIPTION REPRESSOR OFP8"/>
    <property type="match status" value="1"/>
</dbReference>
<name>A0AAV5JG91_9ROSI</name>
<feature type="compositionally biased region" description="Basic residues" evidence="7">
    <location>
        <begin position="137"/>
        <end position="147"/>
    </location>
</feature>
<keyword evidence="3 6" id="KW-0805">Transcription regulation</keyword>
<evidence type="ECO:0000256" key="6">
    <source>
        <dbReference type="RuleBase" id="RU367028"/>
    </source>
</evidence>
<evidence type="ECO:0000256" key="2">
    <source>
        <dbReference type="ARBA" id="ARBA00022491"/>
    </source>
</evidence>
<dbReference type="PANTHER" id="PTHR33057">
    <property type="entry name" value="TRANSCRIPTION REPRESSOR OFP7-RELATED"/>
    <property type="match status" value="1"/>
</dbReference>
<gene>
    <name evidence="9" type="ORF">SLEP1_g22989</name>
</gene>
<evidence type="ECO:0000256" key="5">
    <source>
        <dbReference type="ARBA" id="ARBA00023242"/>
    </source>
</evidence>
<evidence type="ECO:0000256" key="7">
    <source>
        <dbReference type="SAM" id="MobiDB-lite"/>
    </source>
</evidence>
<reference evidence="9 10" key="1">
    <citation type="journal article" date="2021" name="Commun. Biol.">
        <title>The genome of Shorea leprosula (Dipterocarpaceae) highlights the ecological relevance of drought in aseasonal tropical rainforests.</title>
        <authorList>
            <person name="Ng K.K.S."/>
            <person name="Kobayashi M.J."/>
            <person name="Fawcett J.A."/>
            <person name="Hatakeyama M."/>
            <person name="Paape T."/>
            <person name="Ng C.H."/>
            <person name="Ang C.C."/>
            <person name="Tnah L.H."/>
            <person name="Lee C.T."/>
            <person name="Nishiyama T."/>
            <person name="Sese J."/>
            <person name="O'Brien M.J."/>
            <person name="Copetti D."/>
            <person name="Mohd Noor M.I."/>
            <person name="Ong R.C."/>
            <person name="Putra M."/>
            <person name="Sireger I.Z."/>
            <person name="Indrioko S."/>
            <person name="Kosugi Y."/>
            <person name="Izuno A."/>
            <person name="Isagi Y."/>
            <person name="Lee S.L."/>
            <person name="Shimizu K.K."/>
        </authorList>
    </citation>
    <scope>NUCLEOTIDE SEQUENCE [LARGE SCALE GENOMIC DNA]</scope>
    <source>
        <strain evidence="9">214</strain>
    </source>
</reference>
<keyword evidence="10" id="KW-1185">Reference proteome</keyword>
<evidence type="ECO:0000256" key="1">
    <source>
        <dbReference type="ARBA" id="ARBA00004123"/>
    </source>
</evidence>